<evidence type="ECO:0008006" key="3">
    <source>
        <dbReference type="Google" id="ProtNLM"/>
    </source>
</evidence>
<proteinExistence type="predicted"/>
<dbReference type="Proteomes" id="UP000243205">
    <property type="component" value="Unassembled WGS sequence"/>
</dbReference>
<protein>
    <recommendedName>
        <fullName evidence="3">Lipoprotein</fullName>
    </recommendedName>
</protein>
<dbReference type="EMBL" id="FNAQ01000003">
    <property type="protein sequence ID" value="SDE04252.1"/>
    <property type="molecule type" value="Genomic_DNA"/>
</dbReference>
<name>A0A1G6ZP29_9BACT</name>
<evidence type="ECO:0000313" key="2">
    <source>
        <dbReference type="Proteomes" id="UP000243205"/>
    </source>
</evidence>
<sequence>MLKPTRLLLVALLALPLTGLGGCGKRGPLKPLRQPLPQAVGQAALSQKGDALLLGWDAPRANQDGSPLSDLKGFAVYKIDYEPAKGCPECRIPQQLWRQVDLAGPANDQSQRYYLWDNAVDEDTGYRYRIVPLTRAGGSGAETLLHRPLLPAPPAPPAPAARALAHQVELRWSAAELQDAARQSGGSWLGVNLYRCDAGAYYGPRPLNSSPITADLYRDSRVQNGQCYQYALRSVVQYGEQIVESRLGTAIEACPQLPQGL</sequence>
<gene>
    <name evidence="1" type="ORF">SAMN05661003_10361</name>
</gene>
<organism evidence="1 2">
    <name type="scientific">Desulfuromonas thiophila</name>
    <dbReference type="NCBI Taxonomy" id="57664"/>
    <lineage>
        <taxon>Bacteria</taxon>
        <taxon>Pseudomonadati</taxon>
        <taxon>Thermodesulfobacteriota</taxon>
        <taxon>Desulfuromonadia</taxon>
        <taxon>Desulfuromonadales</taxon>
        <taxon>Desulfuromonadaceae</taxon>
        <taxon>Desulfuromonas</taxon>
    </lineage>
</organism>
<dbReference type="RefSeq" id="WP_092076595.1">
    <property type="nucleotide sequence ID" value="NZ_FNAQ01000003.1"/>
</dbReference>
<dbReference type="OrthoDB" id="5401792at2"/>
<dbReference type="PROSITE" id="PS51257">
    <property type="entry name" value="PROKAR_LIPOPROTEIN"/>
    <property type="match status" value="1"/>
</dbReference>
<keyword evidence="2" id="KW-1185">Reference proteome</keyword>
<accession>A0A1G6ZP29</accession>
<reference evidence="2" key="1">
    <citation type="submission" date="2016-10" db="EMBL/GenBank/DDBJ databases">
        <authorList>
            <person name="Varghese N."/>
            <person name="Submissions S."/>
        </authorList>
    </citation>
    <scope>NUCLEOTIDE SEQUENCE [LARGE SCALE GENOMIC DNA]</scope>
    <source>
        <strain evidence="2">DSM 8987</strain>
    </source>
</reference>
<dbReference type="AlphaFoldDB" id="A0A1G6ZP29"/>
<dbReference type="STRING" id="57664.SAMN05661003_10361"/>
<dbReference type="InterPro" id="IPR013783">
    <property type="entry name" value="Ig-like_fold"/>
</dbReference>
<evidence type="ECO:0000313" key="1">
    <source>
        <dbReference type="EMBL" id="SDE04252.1"/>
    </source>
</evidence>
<dbReference type="Gene3D" id="2.60.40.10">
    <property type="entry name" value="Immunoglobulins"/>
    <property type="match status" value="1"/>
</dbReference>